<reference evidence="4" key="1">
    <citation type="submission" date="2025-08" db="UniProtKB">
        <authorList>
            <consortium name="RefSeq"/>
        </authorList>
    </citation>
    <scope>IDENTIFICATION</scope>
    <source>
        <tissue evidence="4">Young leaves</tissue>
    </source>
</reference>
<proteinExistence type="predicted"/>
<feature type="compositionally biased region" description="Polar residues" evidence="2">
    <location>
        <begin position="200"/>
        <end position="220"/>
    </location>
</feature>
<dbReference type="KEGG" id="cmos:111450568"/>
<gene>
    <name evidence="4" type="primary">LOC111450568</name>
</gene>
<dbReference type="RefSeq" id="XP_022946534.1">
    <property type="nucleotide sequence ID" value="XM_023090766.1"/>
</dbReference>
<evidence type="ECO:0000256" key="1">
    <source>
        <dbReference type="SAM" id="Coils"/>
    </source>
</evidence>
<feature type="region of interest" description="Disordered" evidence="2">
    <location>
        <begin position="555"/>
        <end position="600"/>
    </location>
</feature>
<evidence type="ECO:0000256" key="2">
    <source>
        <dbReference type="SAM" id="MobiDB-lite"/>
    </source>
</evidence>
<dbReference type="CDD" id="cd11650">
    <property type="entry name" value="AT4G37440_like"/>
    <property type="match status" value="1"/>
</dbReference>
<feature type="coiled-coil region" evidence="1">
    <location>
        <begin position="409"/>
        <end position="436"/>
    </location>
</feature>
<organism evidence="3 4">
    <name type="scientific">Cucurbita moschata</name>
    <name type="common">Winter crookneck squash</name>
    <name type="synonym">Cucurbita pepo var. moschata</name>
    <dbReference type="NCBI Taxonomy" id="3662"/>
    <lineage>
        <taxon>Eukaryota</taxon>
        <taxon>Viridiplantae</taxon>
        <taxon>Streptophyta</taxon>
        <taxon>Embryophyta</taxon>
        <taxon>Tracheophyta</taxon>
        <taxon>Spermatophyta</taxon>
        <taxon>Magnoliopsida</taxon>
        <taxon>eudicotyledons</taxon>
        <taxon>Gunneridae</taxon>
        <taxon>Pentapetalae</taxon>
        <taxon>rosids</taxon>
        <taxon>fabids</taxon>
        <taxon>Cucurbitales</taxon>
        <taxon>Cucurbitaceae</taxon>
        <taxon>Cucurbiteae</taxon>
        <taxon>Cucurbita</taxon>
    </lineage>
</organism>
<dbReference type="PANTHER" id="PTHR34057:SF10">
    <property type="entry name" value="TRANSPOSASE, PTTA_EN_SPM, PLANT"/>
    <property type="match status" value="1"/>
</dbReference>
<evidence type="ECO:0000313" key="4">
    <source>
        <dbReference type="RefSeq" id="XP_022946534.1"/>
    </source>
</evidence>
<feature type="compositionally biased region" description="Basic residues" evidence="2">
    <location>
        <begin position="577"/>
        <end position="600"/>
    </location>
</feature>
<keyword evidence="3" id="KW-1185">Reference proteome</keyword>
<evidence type="ECO:0000313" key="3">
    <source>
        <dbReference type="Proteomes" id="UP000504609"/>
    </source>
</evidence>
<dbReference type="InterPro" id="IPR038745">
    <property type="entry name" value="AT4G37440-like"/>
</dbReference>
<dbReference type="PANTHER" id="PTHR34057">
    <property type="entry name" value="ELONGATION FACTOR"/>
    <property type="match status" value="1"/>
</dbReference>
<name>A0A6J1G437_CUCMO</name>
<feature type="region of interest" description="Disordered" evidence="2">
    <location>
        <begin position="198"/>
        <end position="222"/>
    </location>
</feature>
<dbReference type="GeneID" id="111450568"/>
<dbReference type="Proteomes" id="UP000504609">
    <property type="component" value="Unplaced"/>
</dbReference>
<protein>
    <submittedName>
        <fullName evidence="4">Uncharacterized protein LOC111450568 isoform X1</fullName>
    </submittedName>
</protein>
<sequence length="600" mass="68408">MMGSIFCIIKLYNETKIGGVSVLFWRKFIPRSDCTVFAQFRSLSSSFDSFFPLISPDLTSSSRRPAIPSLRCVRFTRRSTSSGRRTVRNRFTPKPGVLRSDAVHLFRCDCLIVQKRALIWAYISMRPENGSKVEETLMEISRCVEDKNAAQDKPSTSSGQEKSHGMEAPSVERSMMYDRREDMEIDIIGCTDNCEGGPSSECNDSTENSSSFGDTVSGTDYGSLLDDEEVESQLYDDNNLQPISNGCREVFPRKKKLTDHWKKFISPVTWRCRWLELKIRKLQSQSSKYDRELALYDQRKQSVYEQFSTEDFDVKSTGFSSHTQRDRIMKRKKRKKNEETTEVASYMAHHNLFSYYEKKRSVADDISSEGTSLKLNKTKNMRHDGINDFRTIATDGWPSSMLGDNDNNLEEMFLKIEAAQSRVHELKNRIDKVVNENPMKFSSINQIYMLASSDDPASPEDGNDVFVRSLHEASQHMSEDAFDVLMPENAITSHGEVMLLPDMIQNADCGRSTKKVLVQDSAAKEEAQIHEEVNGQFIEQTLKLEEQITSPADLASGIQEPDMQHKTETPSAAKPSSSKKTRKRGRRKFGMRKQKRKVTG</sequence>
<keyword evidence="1" id="KW-0175">Coiled coil</keyword>
<accession>A0A6J1G437</accession>
<feature type="region of interest" description="Disordered" evidence="2">
    <location>
        <begin position="146"/>
        <end position="176"/>
    </location>
</feature>
<dbReference type="AlphaFoldDB" id="A0A6J1G437"/>